<name>A0ABU4W714_9FUSO</name>
<evidence type="ECO:0000259" key="1">
    <source>
        <dbReference type="Pfam" id="PF09084"/>
    </source>
</evidence>
<gene>
    <name evidence="2" type="ORF">RFV38_02245</name>
</gene>
<dbReference type="Gene3D" id="3.40.190.10">
    <property type="entry name" value="Periplasmic binding protein-like II"/>
    <property type="match status" value="2"/>
</dbReference>
<evidence type="ECO:0000313" key="2">
    <source>
        <dbReference type="EMBL" id="MDX8335323.1"/>
    </source>
</evidence>
<dbReference type="RefSeq" id="WP_320312732.1">
    <property type="nucleotide sequence ID" value="NZ_JAVIKH010000002.1"/>
</dbReference>
<keyword evidence="3" id="KW-1185">Reference proteome</keyword>
<dbReference type="PROSITE" id="PS51257">
    <property type="entry name" value="PROKAR_LIPOPROTEIN"/>
    <property type="match status" value="1"/>
</dbReference>
<accession>A0ABU4W714</accession>
<proteinExistence type="predicted"/>
<feature type="domain" description="SsuA/THI5-like" evidence="1">
    <location>
        <begin position="38"/>
        <end position="252"/>
    </location>
</feature>
<organism evidence="2 3">
    <name type="scientific">Candidatus Cetobacterium colombiensis</name>
    <dbReference type="NCBI Taxonomy" id="3073100"/>
    <lineage>
        <taxon>Bacteria</taxon>
        <taxon>Fusobacteriati</taxon>
        <taxon>Fusobacteriota</taxon>
        <taxon>Fusobacteriia</taxon>
        <taxon>Fusobacteriales</taxon>
        <taxon>Fusobacteriaceae</taxon>
        <taxon>Cetobacterium</taxon>
    </lineage>
</organism>
<sequence>MKKMLLIIFSLFFLIGCNKGEKNNTLKEVSIILDWYPNAVHSFIYTAIEKGYFEEEGIKLNIIYPSSPNDSLTLPAAQKADIGISYLNNVIIAKTNENIPIKSFGAILQRSVNTVISLKEKNITSPKDFKNKIAGTSGGVLSEIYLTSMMKFENLNPSSLKVIDVGFDLLTSLITNQVDFTIGNMINHEIPVIKEKGIEINYFLIDNYGIPQAYELVLVANENSLNKNKAIYQKVLKAMTKGFDYVQKNPNESLQILLSKQAVDQFPLNKNVEKQSLDILLPIMQTSENNFLNQTKKVWENNVNWLYENKVILKKLPVENFIYQF</sequence>
<dbReference type="Proteomes" id="UP001279681">
    <property type="component" value="Unassembled WGS sequence"/>
</dbReference>
<evidence type="ECO:0000313" key="3">
    <source>
        <dbReference type="Proteomes" id="UP001279681"/>
    </source>
</evidence>
<dbReference type="PANTHER" id="PTHR31528">
    <property type="entry name" value="4-AMINO-5-HYDROXYMETHYL-2-METHYLPYRIMIDINE PHOSPHATE SYNTHASE THI11-RELATED"/>
    <property type="match status" value="1"/>
</dbReference>
<protein>
    <submittedName>
        <fullName evidence="2">ABC transporter substrate-binding protein</fullName>
    </submittedName>
</protein>
<dbReference type="InterPro" id="IPR027939">
    <property type="entry name" value="NMT1/THI5"/>
</dbReference>
<dbReference type="Pfam" id="PF09084">
    <property type="entry name" value="NMT1"/>
    <property type="match status" value="1"/>
</dbReference>
<dbReference type="InterPro" id="IPR015168">
    <property type="entry name" value="SsuA/THI5"/>
</dbReference>
<dbReference type="EMBL" id="JAVIKH010000002">
    <property type="protein sequence ID" value="MDX8335323.1"/>
    <property type="molecule type" value="Genomic_DNA"/>
</dbReference>
<dbReference type="SUPFAM" id="SSF53850">
    <property type="entry name" value="Periplasmic binding protein-like II"/>
    <property type="match status" value="1"/>
</dbReference>
<reference evidence="3" key="1">
    <citation type="submission" date="2023-07" db="EMBL/GenBank/DDBJ databases">
        <authorList>
            <person name="Colorado M.A."/>
            <person name="Villamil L.M."/>
            <person name="Melo J.F."/>
            <person name="Rodriguez J.A."/>
            <person name="Ruiz R.Y."/>
        </authorList>
    </citation>
    <scope>NUCLEOTIDE SEQUENCE [LARGE SCALE GENOMIC DNA]</scope>
    <source>
        <strain evidence="3">C33</strain>
    </source>
</reference>
<comment type="caution">
    <text evidence="2">The sequence shown here is derived from an EMBL/GenBank/DDBJ whole genome shotgun (WGS) entry which is preliminary data.</text>
</comment>
<dbReference type="PANTHER" id="PTHR31528:SF3">
    <property type="entry name" value="THIAMINE BIOSYNTHESIS PROTEIN HI_0357-RELATED"/>
    <property type="match status" value="1"/>
</dbReference>